<evidence type="ECO:0000259" key="2">
    <source>
        <dbReference type="PROSITE" id="PS51077"/>
    </source>
</evidence>
<accession>A0AAT9HKM7</accession>
<dbReference type="EMBL" id="AP035768">
    <property type="protein sequence ID" value="BFO17915.1"/>
    <property type="molecule type" value="Genomic_DNA"/>
</dbReference>
<dbReference type="InterPro" id="IPR036388">
    <property type="entry name" value="WH-like_DNA-bd_sf"/>
</dbReference>
<dbReference type="InterPro" id="IPR036390">
    <property type="entry name" value="WH_DNA-bd_sf"/>
</dbReference>
<dbReference type="GO" id="GO:0045892">
    <property type="term" value="P:negative regulation of DNA-templated transcription"/>
    <property type="evidence" value="ECO:0007669"/>
    <property type="project" value="TreeGrafter"/>
</dbReference>
<feature type="region of interest" description="Disordered" evidence="1">
    <location>
        <begin position="1"/>
        <end position="35"/>
    </location>
</feature>
<dbReference type="PANTHER" id="PTHR30136:SF34">
    <property type="entry name" value="TRANSCRIPTIONAL REGULATOR"/>
    <property type="match status" value="1"/>
</dbReference>
<dbReference type="Pfam" id="PF09339">
    <property type="entry name" value="HTH_IclR"/>
    <property type="match status" value="1"/>
</dbReference>
<feature type="domain" description="HTH iclR-type" evidence="2">
    <location>
        <begin position="43"/>
        <end position="104"/>
    </location>
</feature>
<dbReference type="Gene3D" id="1.10.10.10">
    <property type="entry name" value="Winged helix-like DNA-binding domain superfamily/Winged helix DNA-binding domain"/>
    <property type="match status" value="1"/>
</dbReference>
<proteinExistence type="predicted"/>
<reference evidence="3" key="1">
    <citation type="submission" date="2024-06" db="EMBL/GenBank/DDBJ databases">
        <authorList>
            <consortium name="consrtm"/>
            <person name="Uemura M."/>
            <person name="Terahara T."/>
        </authorList>
    </citation>
    <scope>NUCLEOTIDE SEQUENCE</scope>
    <source>
        <strain evidence="3">KM77-8</strain>
    </source>
</reference>
<protein>
    <recommendedName>
        <fullName evidence="2">HTH iclR-type domain-containing protein</fullName>
    </recommendedName>
</protein>
<dbReference type="InterPro" id="IPR050707">
    <property type="entry name" value="HTH_MetabolicPath_Reg"/>
</dbReference>
<reference evidence="3" key="2">
    <citation type="submission" date="2024-07" db="EMBL/GenBank/DDBJ databases">
        <title>Streptomyces haneummycinica sp. nov., a new antibiotic-producing actinobacterium isolated from marine sediment.</title>
        <authorList>
            <person name="Uemura M."/>
            <person name="Hamada M."/>
            <person name="Hirano S."/>
            <person name="Kobayashi K."/>
            <person name="Ohshiro T."/>
            <person name="Kobayashi T."/>
            <person name="Terahara T."/>
        </authorList>
    </citation>
    <scope>NUCLEOTIDE SEQUENCE</scope>
    <source>
        <strain evidence="3">KM77-8</strain>
    </source>
</reference>
<evidence type="ECO:0000256" key="1">
    <source>
        <dbReference type="SAM" id="MobiDB-lite"/>
    </source>
</evidence>
<dbReference type="AlphaFoldDB" id="A0AAT9HKM7"/>
<dbReference type="GO" id="GO:0003677">
    <property type="term" value="F:DNA binding"/>
    <property type="evidence" value="ECO:0007669"/>
    <property type="project" value="InterPro"/>
</dbReference>
<sequence>MPGSPCGRRGPGSYARGPGALRRSNPEYQELHVPRRDDDPNFIEAIARGFDVIKAFDPHTPVMSLTEVATATGLARPTARRILLTLESLGYARALPAGGFTLTARVLELGLTYVQAMGLWGWPVRTWSGWSPVPTSRRPSPSSTAPTSSTSPGSPYPRSSRWP</sequence>
<dbReference type="SUPFAM" id="SSF46785">
    <property type="entry name" value="Winged helix' DNA-binding domain"/>
    <property type="match status" value="1"/>
</dbReference>
<dbReference type="SMART" id="SM00346">
    <property type="entry name" value="HTH_ICLR"/>
    <property type="match status" value="1"/>
</dbReference>
<dbReference type="PROSITE" id="PS51077">
    <property type="entry name" value="HTH_ICLR"/>
    <property type="match status" value="1"/>
</dbReference>
<dbReference type="InterPro" id="IPR005471">
    <property type="entry name" value="Tscrpt_reg_IclR_N"/>
</dbReference>
<feature type="compositionally biased region" description="Low complexity" evidence="1">
    <location>
        <begin position="1"/>
        <end position="13"/>
    </location>
</feature>
<organism evidence="3">
    <name type="scientific">Streptomyces haneummycinicus</name>
    <dbReference type="NCBI Taxonomy" id="3074435"/>
    <lineage>
        <taxon>Bacteria</taxon>
        <taxon>Bacillati</taxon>
        <taxon>Actinomycetota</taxon>
        <taxon>Actinomycetes</taxon>
        <taxon>Kitasatosporales</taxon>
        <taxon>Streptomycetaceae</taxon>
        <taxon>Streptomyces</taxon>
    </lineage>
</organism>
<evidence type="ECO:0000313" key="3">
    <source>
        <dbReference type="EMBL" id="BFO17915.1"/>
    </source>
</evidence>
<dbReference type="GO" id="GO:0003700">
    <property type="term" value="F:DNA-binding transcription factor activity"/>
    <property type="evidence" value="ECO:0007669"/>
    <property type="project" value="TreeGrafter"/>
</dbReference>
<gene>
    <name evidence="3" type="ORF">SHKM778_43030</name>
</gene>
<name>A0AAT9HKM7_9ACTN</name>
<dbReference type="PANTHER" id="PTHR30136">
    <property type="entry name" value="HELIX-TURN-HELIX TRANSCRIPTIONAL REGULATOR, ICLR FAMILY"/>
    <property type="match status" value="1"/>
</dbReference>
<feature type="region of interest" description="Disordered" evidence="1">
    <location>
        <begin position="132"/>
        <end position="163"/>
    </location>
</feature>